<dbReference type="PROSITE" id="PS50977">
    <property type="entry name" value="HTH_TETR_2"/>
    <property type="match status" value="1"/>
</dbReference>
<protein>
    <submittedName>
        <fullName evidence="6">TetR family transcriptional regulator</fullName>
    </submittedName>
</protein>
<evidence type="ECO:0000313" key="6">
    <source>
        <dbReference type="EMBL" id="RQW13727.1"/>
    </source>
</evidence>
<sequence>MAKRSYDSERVRQDVLREAEGLFSRKGYTATSIADISKVTGHSKGHIYYHFKSKEELFVALAQQTMRKWGERWQERALTCSSPSEKLYAIADFVMNNYQQDLLKAGQELASLPGVQPSTAQALYGLSVTPIAAYRAIIEEGMASGAFRQGDAERLSLLFSAWLGGLNAYVHTLDRDTLRGFYRETAALFLRSISG</sequence>
<dbReference type="InterPro" id="IPR036271">
    <property type="entry name" value="Tet_transcr_reg_TetR-rel_C_sf"/>
</dbReference>
<dbReference type="Pfam" id="PF00440">
    <property type="entry name" value="TetR_N"/>
    <property type="match status" value="1"/>
</dbReference>
<dbReference type="OrthoDB" id="9785164at2"/>
<dbReference type="SUPFAM" id="SSF48498">
    <property type="entry name" value="Tetracyclin repressor-like, C-terminal domain"/>
    <property type="match status" value="1"/>
</dbReference>
<evidence type="ECO:0000256" key="1">
    <source>
        <dbReference type="ARBA" id="ARBA00023015"/>
    </source>
</evidence>
<keyword evidence="7" id="KW-1185">Reference proteome</keyword>
<dbReference type="Gene3D" id="1.10.357.10">
    <property type="entry name" value="Tetracycline Repressor, domain 2"/>
    <property type="match status" value="1"/>
</dbReference>
<keyword evidence="1" id="KW-0805">Transcription regulation</keyword>
<keyword evidence="3" id="KW-0804">Transcription</keyword>
<dbReference type="GO" id="GO:0045892">
    <property type="term" value="P:negative regulation of DNA-templated transcription"/>
    <property type="evidence" value="ECO:0007669"/>
    <property type="project" value="InterPro"/>
</dbReference>
<proteinExistence type="predicted"/>
<dbReference type="RefSeq" id="WP_124694368.1">
    <property type="nucleotide sequence ID" value="NZ_JBHUFE010000016.1"/>
</dbReference>
<feature type="domain" description="HTH tetR-type" evidence="5">
    <location>
        <begin position="9"/>
        <end position="69"/>
    </location>
</feature>
<reference evidence="6 7" key="1">
    <citation type="submission" date="2018-11" db="EMBL/GenBank/DDBJ databases">
        <title>Genome sequence of strain 7197.</title>
        <authorList>
            <person name="Gao J."/>
            <person name="Sun J."/>
        </authorList>
    </citation>
    <scope>NUCLEOTIDE SEQUENCE [LARGE SCALE GENOMIC DNA]</scope>
    <source>
        <strain evidence="6 7">7197</strain>
    </source>
</reference>
<dbReference type="PRINTS" id="PR00455">
    <property type="entry name" value="HTHTETR"/>
</dbReference>
<dbReference type="InterPro" id="IPR001647">
    <property type="entry name" value="HTH_TetR"/>
</dbReference>
<accession>A0A3N9PEH7</accession>
<dbReference type="Gene3D" id="1.10.10.60">
    <property type="entry name" value="Homeodomain-like"/>
    <property type="match status" value="1"/>
</dbReference>
<dbReference type="AlphaFoldDB" id="A0A3N9PEH7"/>
<feature type="DNA-binding region" description="H-T-H motif" evidence="4">
    <location>
        <begin position="32"/>
        <end position="51"/>
    </location>
</feature>
<dbReference type="Proteomes" id="UP000282529">
    <property type="component" value="Unassembled WGS sequence"/>
</dbReference>
<organism evidence="6 7">
    <name type="scientific">Paenibacillus rhizophilus</name>
    <dbReference type="NCBI Taxonomy" id="1850366"/>
    <lineage>
        <taxon>Bacteria</taxon>
        <taxon>Bacillati</taxon>
        <taxon>Bacillota</taxon>
        <taxon>Bacilli</taxon>
        <taxon>Bacillales</taxon>
        <taxon>Paenibacillaceae</taxon>
        <taxon>Paenibacillus</taxon>
    </lineage>
</organism>
<name>A0A3N9PEH7_9BACL</name>
<dbReference type="EMBL" id="RQPI01000001">
    <property type="protein sequence ID" value="RQW13727.1"/>
    <property type="molecule type" value="Genomic_DNA"/>
</dbReference>
<comment type="caution">
    <text evidence="6">The sequence shown here is derived from an EMBL/GenBank/DDBJ whole genome shotgun (WGS) entry which is preliminary data.</text>
</comment>
<evidence type="ECO:0000256" key="3">
    <source>
        <dbReference type="ARBA" id="ARBA00023163"/>
    </source>
</evidence>
<evidence type="ECO:0000313" key="7">
    <source>
        <dbReference type="Proteomes" id="UP000282529"/>
    </source>
</evidence>
<dbReference type="InterPro" id="IPR009057">
    <property type="entry name" value="Homeodomain-like_sf"/>
</dbReference>
<dbReference type="PANTHER" id="PTHR47506">
    <property type="entry name" value="TRANSCRIPTIONAL REGULATORY PROTEIN"/>
    <property type="match status" value="1"/>
</dbReference>
<evidence type="ECO:0000256" key="2">
    <source>
        <dbReference type="ARBA" id="ARBA00023125"/>
    </source>
</evidence>
<gene>
    <name evidence="6" type="ORF">EH198_04845</name>
</gene>
<dbReference type="GO" id="GO:0003677">
    <property type="term" value="F:DNA binding"/>
    <property type="evidence" value="ECO:0007669"/>
    <property type="project" value="UniProtKB-UniRule"/>
</dbReference>
<dbReference type="InterPro" id="IPR013571">
    <property type="entry name" value="Tscrpt_reg_QacR_C"/>
</dbReference>
<dbReference type="SUPFAM" id="SSF46689">
    <property type="entry name" value="Homeodomain-like"/>
    <property type="match status" value="1"/>
</dbReference>
<keyword evidence="2 4" id="KW-0238">DNA-binding</keyword>
<dbReference type="PANTHER" id="PTHR47506:SF6">
    <property type="entry name" value="HTH-TYPE TRANSCRIPTIONAL REPRESSOR NEMR"/>
    <property type="match status" value="1"/>
</dbReference>
<dbReference type="GO" id="GO:0003700">
    <property type="term" value="F:DNA-binding transcription factor activity"/>
    <property type="evidence" value="ECO:0007669"/>
    <property type="project" value="InterPro"/>
</dbReference>
<evidence type="ECO:0000256" key="4">
    <source>
        <dbReference type="PROSITE-ProRule" id="PRU00335"/>
    </source>
</evidence>
<dbReference type="Pfam" id="PF08360">
    <property type="entry name" value="TetR_C_5"/>
    <property type="match status" value="1"/>
</dbReference>
<evidence type="ECO:0000259" key="5">
    <source>
        <dbReference type="PROSITE" id="PS50977"/>
    </source>
</evidence>